<name>A0A1Q9BZ65_SYMMI</name>
<dbReference type="InterPro" id="IPR036465">
    <property type="entry name" value="vWFA_dom_sf"/>
</dbReference>
<evidence type="ECO:0000256" key="1">
    <source>
        <dbReference type="SAM" id="Phobius"/>
    </source>
</evidence>
<keyword evidence="3" id="KW-1185">Reference proteome</keyword>
<evidence type="ECO:0000313" key="3">
    <source>
        <dbReference type="Proteomes" id="UP000186817"/>
    </source>
</evidence>
<reference evidence="2 3" key="1">
    <citation type="submission" date="2016-02" db="EMBL/GenBank/DDBJ databases">
        <title>Genome analysis of coral dinoflagellate symbionts highlights evolutionary adaptations to a symbiotic lifestyle.</title>
        <authorList>
            <person name="Aranda M."/>
            <person name="Li Y."/>
            <person name="Liew Y.J."/>
            <person name="Baumgarten S."/>
            <person name="Simakov O."/>
            <person name="Wilson M."/>
            <person name="Piel J."/>
            <person name="Ashoor H."/>
            <person name="Bougouffa S."/>
            <person name="Bajic V.B."/>
            <person name="Ryu T."/>
            <person name="Ravasi T."/>
            <person name="Bayer T."/>
            <person name="Micklem G."/>
            <person name="Kim H."/>
            <person name="Bhak J."/>
            <person name="Lajeunesse T.C."/>
            <person name="Voolstra C.R."/>
        </authorList>
    </citation>
    <scope>NUCLEOTIDE SEQUENCE [LARGE SCALE GENOMIC DNA]</scope>
    <source>
        <strain evidence="2 3">CCMP2467</strain>
    </source>
</reference>
<keyword evidence="1" id="KW-1133">Transmembrane helix</keyword>
<sequence>MQRWMEDDGYANVYVCRDRKIDVPYVDALTSVFKAPSGGQSSDSVNALIVALDLLIKRTKDLKYNKTIVLITHASSAHFGDPDLLECTKQLEATDTQLSVTLVGDAGNPGPWQALTCSSPKVGLVTIPELLQQTRLYVKPVEQRAKAGTSFLVASGCLFGKGALGPRVLCAAMRRLRRAFALVLACSAGSLLHACFAIPRAELRRLGLGAAVACPLASAAESEDLLTLRSNRGRLEMVVPKSWKPLVDTSETLLSASAFLSQGFDDFATLEAERLKLSEVDANIGTTLRAERFCWDGLASGVPLAFPVPYQYSAMSLASTAWETAQFRVTRTFLEVVEMCPAPEPRSRTMPALPSLGLDLEEEPASGYAVLAEPNFEEKHHEPDLDQQFAVRVARTFLEVIPDVADDEIASQQLRSYSMPILPSCGLDFEEETEDEESFGAFVSHAASEPIPRSTPIFHPNLAEPVVRATAPMPHWAEPLLPGLVAHPAHADPNVDPQTWQEIHFELITGEVKTVGKEDEREELKLVLQHADTHSGPFPLRMIEQHNQGRCFPCLFFTSRGDGCRRNHIAAERKAARKAAARLLDRFSGSVQNLQTSSWSEVTQPPLTKEQVALELIQPFLTPNTQTFQSAESMEQAIAGGSLFNASVGSLQSASALLDLDITDEGPASALSFRVLTKFLNAEAARSMGQSGVVAQNRYWRVKAILSKGVIVAAYLSATEKHVLPEYQGTANKAYLDGIVDSLKLVRLPLVLSPDMEIPVGIYSRTTRVSFPQLKKQSKMAAAP</sequence>
<dbReference type="SUPFAM" id="SSF53300">
    <property type="entry name" value="vWA-like"/>
    <property type="match status" value="1"/>
</dbReference>
<comment type="caution">
    <text evidence="2">The sequence shown here is derived from an EMBL/GenBank/DDBJ whole genome shotgun (WGS) entry which is preliminary data.</text>
</comment>
<dbReference type="OrthoDB" id="30826at2759"/>
<gene>
    <name evidence="2" type="primary">ku80</name>
    <name evidence="2" type="ORF">AK812_SmicGene44238</name>
</gene>
<dbReference type="Proteomes" id="UP000186817">
    <property type="component" value="Unassembled WGS sequence"/>
</dbReference>
<keyword evidence="1" id="KW-0812">Transmembrane</keyword>
<feature type="transmembrane region" description="Helical" evidence="1">
    <location>
        <begin position="179"/>
        <end position="199"/>
    </location>
</feature>
<dbReference type="AlphaFoldDB" id="A0A1Q9BZ65"/>
<organism evidence="2 3">
    <name type="scientific">Symbiodinium microadriaticum</name>
    <name type="common">Dinoflagellate</name>
    <name type="synonym">Zooxanthella microadriatica</name>
    <dbReference type="NCBI Taxonomy" id="2951"/>
    <lineage>
        <taxon>Eukaryota</taxon>
        <taxon>Sar</taxon>
        <taxon>Alveolata</taxon>
        <taxon>Dinophyceae</taxon>
        <taxon>Suessiales</taxon>
        <taxon>Symbiodiniaceae</taxon>
        <taxon>Symbiodinium</taxon>
    </lineage>
</organism>
<keyword evidence="1" id="KW-0472">Membrane</keyword>
<protein>
    <submittedName>
        <fullName evidence="2">X-ray repair cross-complementing protein 5</fullName>
    </submittedName>
</protein>
<proteinExistence type="predicted"/>
<dbReference type="EMBL" id="LSRX01002219">
    <property type="protein sequence ID" value="OLP75900.1"/>
    <property type="molecule type" value="Genomic_DNA"/>
</dbReference>
<accession>A0A1Q9BZ65</accession>
<dbReference type="Gene3D" id="3.40.50.410">
    <property type="entry name" value="von Willebrand factor, type A domain"/>
    <property type="match status" value="1"/>
</dbReference>
<evidence type="ECO:0000313" key="2">
    <source>
        <dbReference type="EMBL" id="OLP75900.1"/>
    </source>
</evidence>